<evidence type="ECO:0000313" key="7">
    <source>
        <dbReference type="Proteomes" id="UP000324748"/>
    </source>
</evidence>
<dbReference type="EMBL" id="VSWC01000196">
    <property type="protein sequence ID" value="KAA1065622.1"/>
    <property type="molecule type" value="Genomic_DNA"/>
</dbReference>
<dbReference type="GO" id="GO:0016491">
    <property type="term" value="F:oxidoreductase activity"/>
    <property type="evidence" value="ECO:0007669"/>
    <property type="project" value="UniProtKB-KW"/>
</dbReference>
<proteinExistence type="inferred from homology"/>
<keyword evidence="3" id="KW-0560">Oxidoreductase</keyword>
<evidence type="ECO:0000256" key="4">
    <source>
        <dbReference type="RuleBase" id="RU000363"/>
    </source>
</evidence>
<comment type="similarity">
    <text evidence="1 4">Belongs to the short-chain dehydrogenases/reductases (SDR) family.</text>
</comment>
<dbReference type="Gene3D" id="3.40.50.720">
    <property type="entry name" value="NAD(P)-binding Rossmann-like Domain"/>
    <property type="match status" value="1"/>
</dbReference>
<name>A0A5B0LM82_PUCGR</name>
<dbReference type="PRINTS" id="PR00081">
    <property type="entry name" value="GDHRDH"/>
</dbReference>
<comment type="caution">
    <text evidence="5">The sequence shown here is derived from an EMBL/GenBank/DDBJ whole genome shotgun (WGS) entry which is preliminary data.</text>
</comment>
<dbReference type="Proteomes" id="UP000324748">
    <property type="component" value="Unassembled WGS sequence"/>
</dbReference>
<dbReference type="OrthoDB" id="3819888at2759"/>
<evidence type="ECO:0000256" key="3">
    <source>
        <dbReference type="ARBA" id="ARBA00023002"/>
    </source>
</evidence>
<dbReference type="SUPFAM" id="SSF51735">
    <property type="entry name" value="NAD(P)-binding Rossmann-fold domains"/>
    <property type="match status" value="1"/>
</dbReference>
<dbReference type="PANTHER" id="PTHR43618">
    <property type="entry name" value="7-ALPHA-HYDROXYSTEROID DEHYDROGENASE"/>
    <property type="match status" value="1"/>
</dbReference>
<dbReference type="CDD" id="cd05233">
    <property type="entry name" value="SDR_c"/>
    <property type="match status" value="1"/>
</dbReference>
<evidence type="ECO:0000313" key="8">
    <source>
        <dbReference type="Proteomes" id="UP000325313"/>
    </source>
</evidence>
<dbReference type="InterPro" id="IPR020904">
    <property type="entry name" value="Sc_DH/Rdtase_CS"/>
</dbReference>
<dbReference type="Proteomes" id="UP000325313">
    <property type="component" value="Unassembled WGS sequence"/>
</dbReference>
<evidence type="ECO:0000256" key="2">
    <source>
        <dbReference type="ARBA" id="ARBA00022857"/>
    </source>
</evidence>
<evidence type="ECO:0000256" key="1">
    <source>
        <dbReference type="ARBA" id="ARBA00006484"/>
    </source>
</evidence>
<organism evidence="5 7">
    <name type="scientific">Puccinia graminis f. sp. tritici</name>
    <dbReference type="NCBI Taxonomy" id="56615"/>
    <lineage>
        <taxon>Eukaryota</taxon>
        <taxon>Fungi</taxon>
        <taxon>Dikarya</taxon>
        <taxon>Basidiomycota</taxon>
        <taxon>Pucciniomycotina</taxon>
        <taxon>Pucciniomycetes</taxon>
        <taxon>Pucciniales</taxon>
        <taxon>Pucciniaceae</taxon>
        <taxon>Puccinia</taxon>
    </lineage>
</organism>
<keyword evidence="2" id="KW-0521">NADP</keyword>
<sequence length="290" mass="30813">MNSSHEELTSGKLFDVTDLVVVITGGGTGIGQMMTRAMMANGARKVYIVGRRLDVLQTTANEFSSSSSSGKGTIVPIQADLSKKSEVDGLRKKLEAEEKFIDLLINNSAIGGPEFDGNVQTVEEISSSMWSADEGAARALLETNILGYFYTSAGLLNLLGKSPNHPQIINISSNASFGRQAMVGILYSCSKAAITHLTKILATHLAHTHVRVNAIAPGLFPSELTAGDSDSKNRSELKDTMGLKIPEGRAGIDKEIACTVLYLASKNQQYTSGSVILADGGVLNLMPSSY</sequence>
<dbReference type="AlphaFoldDB" id="A0A5B0LM82"/>
<dbReference type="InterPro" id="IPR052178">
    <property type="entry name" value="Sec_Metab_Biosynth_SDR"/>
</dbReference>
<protein>
    <submittedName>
        <fullName evidence="5">Uncharacterized protein</fullName>
    </submittedName>
</protein>
<dbReference type="InterPro" id="IPR002347">
    <property type="entry name" value="SDR_fam"/>
</dbReference>
<keyword evidence="7" id="KW-1185">Reference proteome</keyword>
<reference evidence="7 8" key="1">
    <citation type="submission" date="2019-05" db="EMBL/GenBank/DDBJ databases">
        <title>Emergence of the Ug99 lineage of the wheat stem rust pathogen through somatic hybridization.</title>
        <authorList>
            <person name="Li F."/>
            <person name="Upadhyaya N.M."/>
            <person name="Sperschneider J."/>
            <person name="Matny O."/>
            <person name="Nguyen-Phuc H."/>
            <person name="Mago R."/>
            <person name="Raley C."/>
            <person name="Miller M.E."/>
            <person name="Silverstein K.A.T."/>
            <person name="Henningsen E."/>
            <person name="Hirsch C.D."/>
            <person name="Visser B."/>
            <person name="Pretorius Z.A."/>
            <person name="Steffenson B.J."/>
            <person name="Schwessinger B."/>
            <person name="Dodds P.N."/>
            <person name="Figueroa M."/>
        </authorList>
    </citation>
    <scope>NUCLEOTIDE SEQUENCE [LARGE SCALE GENOMIC DNA]</scope>
    <source>
        <strain evidence="5">21-0</strain>
        <strain evidence="6 8">Ug99</strain>
    </source>
</reference>
<evidence type="ECO:0000313" key="6">
    <source>
        <dbReference type="EMBL" id="KAA1080035.1"/>
    </source>
</evidence>
<accession>A0A5B0LM82</accession>
<dbReference type="PANTHER" id="PTHR43618:SF4">
    <property type="entry name" value="SHORT CHAIN DEHYDROGENASE_REDUCTASE FAMILY (AFU_ORTHOLOGUE AFUA_7G04540)"/>
    <property type="match status" value="1"/>
</dbReference>
<dbReference type="Pfam" id="PF00106">
    <property type="entry name" value="adh_short"/>
    <property type="match status" value="1"/>
</dbReference>
<evidence type="ECO:0000313" key="5">
    <source>
        <dbReference type="EMBL" id="KAA1065622.1"/>
    </source>
</evidence>
<dbReference type="EMBL" id="VDEP01000443">
    <property type="protein sequence ID" value="KAA1080035.1"/>
    <property type="molecule type" value="Genomic_DNA"/>
</dbReference>
<gene>
    <name evidence="5" type="ORF">PGT21_005130</name>
    <name evidence="6" type="ORF">PGTUg99_023391</name>
</gene>
<dbReference type="PROSITE" id="PS00061">
    <property type="entry name" value="ADH_SHORT"/>
    <property type="match status" value="1"/>
</dbReference>
<dbReference type="InterPro" id="IPR036291">
    <property type="entry name" value="NAD(P)-bd_dom_sf"/>
</dbReference>
<dbReference type="PRINTS" id="PR00080">
    <property type="entry name" value="SDRFAMILY"/>
</dbReference>